<dbReference type="CDD" id="cd02020">
    <property type="entry name" value="CMPK"/>
    <property type="match status" value="1"/>
</dbReference>
<dbReference type="EMBL" id="LSDT01000015">
    <property type="protein sequence ID" value="KXB92296.1"/>
    <property type="molecule type" value="Genomic_DNA"/>
</dbReference>
<dbReference type="GO" id="GO:0005524">
    <property type="term" value="F:ATP binding"/>
    <property type="evidence" value="ECO:0007669"/>
    <property type="project" value="UniProtKB-UniRule"/>
</dbReference>
<evidence type="ECO:0000256" key="4">
    <source>
        <dbReference type="ARBA" id="ARBA00022777"/>
    </source>
</evidence>
<evidence type="ECO:0000256" key="5">
    <source>
        <dbReference type="ARBA" id="ARBA00022840"/>
    </source>
</evidence>
<evidence type="ECO:0000256" key="6">
    <source>
        <dbReference type="ARBA" id="ARBA00047615"/>
    </source>
</evidence>
<dbReference type="RefSeq" id="WP_062485299.1">
    <property type="nucleotide sequence ID" value="NZ_KQ960934.1"/>
</dbReference>
<dbReference type="PATRIC" id="fig|1588748.3.peg.499"/>
<dbReference type="GO" id="GO:0015949">
    <property type="term" value="P:nucleobase-containing small molecule interconversion"/>
    <property type="evidence" value="ECO:0007669"/>
    <property type="project" value="TreeGrafter"/>
</dbReference>
<dbReference type="InterPro" id="IPR027417">
    <property type="entry name" value="P-loop_NTPase"/>
</dbReference>
<sequence length="223" mass="24217">MKLISVAIDGPAGSGKSSVSKIVASQVQYLYIDTGAMYRAVTLALQEAQVDICDEVAVERMLAQSEISLNREAAGYKVYLNGRDVTTAIRTPIVSDQVSSVAALGVVRRKMVELQRQMAAGGGVILDGRDIGTVVLPQAELKIFLTASVEARAKRRFAEYQQQGEAITLDAVIENIKARDYQDSHREIAPLTCADDAIIVDNSNLSLEETATYIIKLIKEKQA</sequence>
<comment type="catalytic activity">
    <reaction evidence="7 8">
        <text>CMP + ATP = CDP + ADP</text>
        <dbReference type="Rhea" id="RHEA:11600"/>
        <dbReference type="ChEBI" id="CHEBI:30616"/>
        <dbReference type="ChEBI" id="CHEBI:58069"/>
        <dbReference type="ChEBI" id="CHEBI:60377"/>
        <dbReference type="ChEBI" id="CHEBI:456216"/>
        <dbReference type="EC" id="2.7.4.25"/>
    </reaction>
</comment>
<dbReference type="AlphaFoldDB" id="A0A134CJA6"/>
<organism evidence="10 11">
    <name type="scientific">Megasphaera hutchinsoni</name>
    <dbReference type="NCBI Taxonomy" id="1588748"/>
    <lineage>
        <taxon>Bacteria</taxon>
        <taxon>Bacillati</taxon>
        <taxon>Bacillota</taxon>
        <taxon>Negativicutes</taxon>
        <taxon>Veillonellales</taxon>
        <taxon>Veillonellaceae</taxon>
        <taxon>Megasphaera</taxon>
    </lineage>
</organism>
<dbReference type="InterPro" id="IPR011994">
    <property type="entry name" value="Cytidylate_kinase_dom"/>
</dbReference>
<gene>
    <name evidence="8" type="primary">cmk</name>
    <name evidence="10" type="ORF">HMPREF3182_00526</name>
</gene>
<comment type="caution">
    <text evidence="10">The sequence shown here is derived from an EMBL/GenBank/DDBJ whole genome shotgun (WGS) entry which is preliminary data.</text>
</comment>
<dbReference type="Pfam" id="PF02224">
    <property type="entry name" value="Cytidylate_kin"/>
    <property type="match status" value="1"/>
</dbReference>
<evidence type="ECO:0000313" key="11">
    <source>
        <dbReference type="Proteomes" id="UP000070160"/>
    </source>
</evidence>
<accession>A0A134CJA6</accession>
<dbReference type="PANTHER" id="PTHR21299">
    <property type="entry name" value="CYTIDYLATE KINASE/PANTOATE-BETA-ALANINE LIGASE"/>
    <property type="match status" value="1"/>
</dbReference>
<evidence type="ECO:0000256" key="8">
    <source>
        <dbReference type="HAMAP-Rule" id="MF_00238"/>
    </source>
</evidence>
<keyword evidence="4 8" id="KW-0418">Kinase</keyword>
<dbReference type="NCBIfam" id="TIGR00017">
    <property type="entry name" value="cmk"/>
    <property type="match status" value="1"/>
</dbReference>
<dbReference type="GO" id="GO:0006220">
    <property type="term" value="P:pyrimidine nucleotide metabolic process"/>
    <property type="evidence" value="ECO:0007669"/>
    <property type="project" value="UniProtKB-UniRule"/>
</dbReference>
<dbReference type="GO" id="GO:0005829">
    <property type="term" value="C:cytosol"/>
    <property type="evidence" value="ECO:0007669"/>
    <property type="project" value="TreeGrafter"/>
</dbReference>
<name>A0A134CJA6_9FIRM</name>
<feature type="domain" description="Cytidylate kinase" evidence="9">
    <location>
        <begin position="6"/>
        <end position="219"/>
    </location>
</feature>
<keyword evidence="11" id="KW-1185">Reference proteome</keyword>
<dbReference type="Proteomes" id="UP000070160">
    <property type="component" value="Unassembled WGS sequence"/>
</dbReference>
<dbReference type="SUPFAM" id="SSF52540">
    <property type="entry name" value="P-loop containing nucleoside triphosphate hydrolases"/>
    <property type="match status" value="1"/>
</dbReference>
<dbReference type="GO" id="GO:0036430">
    <property type="term" value="F:CMP kinase activity"/>
    <property type="evidence" value="ECO:0007669"/>
    <property type="project" value="RHEA"/>
</dbReference>
<evidence type="ECO:0000256" key="1">
    <source>
        <dbReference type="ARBA" id="ARBA00009427"/>
    </source>
</evidence>
<evidence type="ECO:0000256" key="2">
    <source>
        <dbReference type="ARBA" id="ARBA00022679"/>
    </source>
</evidence>
<dbReference type="InterPro" id="IPR003136">
    <property type="entry name" value="Cytidylate_kin"/>
</dbReference>
<keyword evidence="2 8" id="KW-0808">Transferase</keyword>
<dbReference type="EC" id="2.7.4.25" evidence="8"/>
<evidence type="ECO:0000256" key="3">
    <source>
        <dbReference type="ARBA" id="ARBA00022741"/>
    </source>
</evidence>
<evidence type="ECO:0000259" key="9">
    <source>
        <dbReference type="Pfam" id="PF02224"/>
    </source>
</evidence>
<keyword evidence="8" id="KW-0963">Cytoplasm</keyword>
<reference evidence="11" key="1">
    <citation type="submission" date="2016-01" db="EMBL/GenBank/DDBJ databases">
        <authorList>
            <person name="Mitreva M."/>
            <person name="Pepin K.H."/>
            <person name="Mihindukulasuriya K.A."/>
            <person name="Fulton R."/>
            <person name="Fronick C."/>
            <person name="O'Laughlin M."/>
            <person name="Miner T."/>
            <person name="Herter B."/>
            <person name="Rosa B.A."/>
            <person name="Cordes M."/>
            <person name="Tomlinson C."/>
            <person name="Wollam A."/>
            <person name="Palsikar V.B."/>
            <person name="Mardis E.R."/>
            <person name="Wilson R.K."/>
        </authorList>
    </citation>
    <scope>NUCLEOTIDE SEQUENCE [LARGE SCALE GENOMIC DNA]</scope>
    <source>
        <strain evidence="11">KA00182</strain>
    </source>
</reference>
<dbReference type="HAMAP" id="MF_00238">
    <property type="entry name" value="Cytidyl_kinase_type1"/>
    <property type="match status" value="1"/>
</dbReference>
<dbReference type="Gene3D" id="3.40.50.300">
    <property type="entry name" value="P-loop containing nucleotide triphosphate hydrolases"/>
    <property type="match status" value="1"/>
</dbReference>
<comment type="similarity">
    <text evidence="1 8">Belongs to the cytidylate kinase family. Type 1 subfamily.</text>
</comment>
<comment type="subcellular location">
    <subcellularLocation>
        <location evidence="8">Cytoplasm</location>
    </subcellularLocation>
</comment>
<evidence type="ECO:0000256" key="7">
    <source>
        <dbReference type="ARBA" id="ARBA00048478"/>
    </source>
</evidence>
<evidence type="ECO:0000313" key="10">
    <source>
        <dbReference type="EMBL" id="KXB92296.1"/>
    </source>
</evidence>
<comment type="catalytic activity">
    <reaction evidence="6 8">
        <text>dCMP + ATP = dCDP + ADP</text>
        <dbReference type="Rhea" id="RHEA:25094"/>
        <dbReference type="ChEBI" id="CHEBI:30616"/>
        <dbReference type="ChEBI" id="CHEBI:57566"/>
        <dbReference type="ChEBI" id="CHEBI:58593"/>
        <dbReference type="ChEBI" id="CHEBI:456216"/>
        <dbReference type="EC" id="2.7.4.25"/>
    </reaction>
</comment>
<dbReference type="PANTHER" id="PTHR21299:SF2">
    <property type="entry name" value="CYTIDYLATE KINASE"/>
    <property type="match status" value="1"/>
</dbReference>
<proteinExistence type="inferred from homology"/>
<protein>
    <recommendedName>
        <fullName evidence="8">Cytidylate kinase</fullName>
        <shortName evidence="8">CK</shortName>
        <ecNumber evidence="8">2.7.4.25</ecNumber>
    </recommendedName>
    <alternativeName>
        <fullName evidence="8">Cytidine monophosphate kinase</fullName>
        <shortName evidence="8">CMP kinase</shortName>
    </alternativeName>
</protein>
<keyword evidence="5 8" id="KW-0067">ATP-binding</keyword>
<keyword evidence="3 8" id="KW-0547">Nucleotide-binding</keyword>
<dbReference type="STRING" id="1588748.HMPREF3182_00526"/>
<dbReference type="GO" id="GO:0036431">
    <property type="term" value="F:dCMP kinase activity"/>
    <property type="evidence" value="ECO:0007669"/>
    <property type="project" value="InterPro"/>
</dbReference>
<feature type="binding site" evidence="8">
    <location>
        <begin position="10"/>
        <end position="18"/>
    </location>
    <ligand>
        <name>ATP</name>
        <dbReference type="ChEBI" id="CHEBI:30616"/>
    </ligand>
</feature>